<dbReference type="GO" id="GO:0016874">
    <property type="term" value="F:ligase activity"/>
    <property type="evidence" value="ECO:0007669"/>
    <property type="project" value="UniProtKB-KW"/>
</dbReference>
<dbReference type="GO" id="GO:0006631">
    <property type="term" value="P:fatty acid metabolic process"/>
    <property type="evidence" value="ECO:0007669"/>
    <property type="project" value="UniProtKB-KW"/>
</dbReference>
<dbReference type="Gene3D" id="3.40.50.12780">
    <property type="entry name" value="N-terminal domain of ligase-like"/>
    <property type="match status" value="1"/>
</dbReference>
<keyword evidence="6" id="KW-0443">Lipid metabolism</keyword>
<dbReference type="CDD" id="cd05931">
    <property type="entry name" value="FAAL"/>
    <property type="match status" value="1"/>
</dbReference>
<dbReference type="EMBL" id="LNYJ01000011">
    <property type="protein sequence ID" value="KTD18052.1"/>
    <property type="molecule type" value="Genomic_DNA"/>
</dbReference>
<evidence type="ECO:0000256" key="1">
    <source>
        <dbReference type="ARBA" id="ARBA00006432"/>
    </source>
</evidence>
<dbReference type="Gene3D" id="3.30.300.30">
    <property type="match status" value="2"/>
</dbReference>
<dbReference type="InterPro" id="IPR045851">
    <property type="entry name" value="AMP-bd_C_sf"/>
</dbReference>
<dbReference type="Pfam" id="PF00550">
    <property type="entry name" value="PP-binding"/>
    <property type="match status" value="2"/>
</dbReference>
<dbReference type="NCBIfam" id="TIGR01733">
    <property type="entry name" value="AA-adenyl-dom"/>
    <property type="match status" value="1"/>
</dbReference>
<keyword evidence="5" id="KW-0276">Fatty acid metabolism</keyword>
<dbReference type="GO" id="GO:0044550">
    <property type="term" value="P:secondary metabolite biosynthetic process"/>
    <property type="evidence" value="ECO:0007669"/>
    <property type="project" value="TreeGrafter"/>
</dbReference>
<dbReference type="Pfam" id="PF00668">
    <property type="entry name" value="Condensation"/>
    <property type="match status" value="1"/>
</dbReference>
<dbReference type="GO" id="GO:0031177">
    <property type="term" value="F:phosphopantetheine binding"/>
    <property type="evidence" value="ECO:0007669"/>
    <property type="project" value="InterPro"/>
</dbReference>
<dbReference type="FunFam" id="3.40.50.12780:FF:000012">
    <property type="entry name" value="Non-ribosomal peptide synthetase"/>
    <property type="match status" value="1"/>
</dbReference>
<dbReference type="Proteomes" id="UP000055035">
    <property type="component" value="Unassembled WGS sequence"/>
</dbReference>
<dbReference type="Pfam" id="PF23024">
    <property type="entry name" value="AMP-dom_DIP2-like"/>
    <property type="match status" value="1"/>
</dbReference>
<dbReference type="NCBIfam" id="TIGR01746">
    <property type="entry name" value="Thioester-redct"/>
    <property type="match status" value="1"/>
</dbReference>
<dbReference type="GO" id="GO:0071766">
    <property type="term" value="P:Actinobacterium-type cell wall biogenesis"/>
    <property type="evidence" value="ECO:0007669"/>
    <property type="project" value="UniProtKB-ARBA"/>
</dbReference>
<dbReference type="PROSITE" id="PS50075">
    <property type="entry name" value="CARRIER"/>
    <property type="match status" value="2"/>
</dbReference>
<gene>
    <name evidence="8" type="ORF">Ljor_2358</name>
</gene>
<dbReference type="CDD" id="cd05235">
    <property type="entry name" value="SDR_e1"/>
    <property type="match status" value="1"/>
</dbReference>
<dbReference type="InterPro" id="IPR010080">
    <property type="entry name" value="Thioester_reductase-like_dom"/>
</dbReference>
<dbReference type="Gene3D" id="1.10.1200.10">
    <property type="entry name" value="ACP-like"/>
    <property type="match status" value="2"/>
</dbReference>
<dbReference type="Gene3D" id="2.30.38.10">
    <property type="entry name" value="Luciferase, Domain 3"/>
    <property type="match status" value="1"/>
</dbReference>
<proteinExistence type="inferred from homology"/>
<dbReference type="InterPro" id="IPR013120">
    <property type="entry name" value="FAR_NAD-bd"/>
</dbReference>
<comment type="caution">
    <text evidence="8">The sequence shown here is derived from an EMBL/GenBank/DDBJ whole genome shotgun (WGS) entry which is preliminary data.</text>
</comment>
<keyword evidence="3" id="KW-0597">Phosphoprotein</keyword>
<sequence length="2190" mass="247506">MSADLLQEAYEFHQSNLEQNLALHPIYQTLNDVVDYQSLLQPEKIVYRFLVDEDRAESLTARELQRQVKKLAHYLSKYVVKGDRIIVAAKPGLEFIISFYACLRVGAIAVPIFPPANAMMATRFLHVFNNAKPKLILADPQTARLMKKGLVANRFLHHRIQHYLGISEALSAVFQAIKKSKTPIVSTEVRSEYSGEHFPCPLVKPEDIAFLQYTSGSTGHPRGVMLSHANLLSNLAIIHQAVNFTSESHTFSWLPPYHDMGLIGCILEPLYAGTVATLMSPVDFISKPSRWVKHLSDYQCTISGAPNFAFELCARKTPESLIRKLDLSSIRAIANGAEPISFKAMQFFYDSFKVAGLKRGVILPCYGLAESTLMVSAKPFSKEENIITVDTHRLKDNIVERISNQEGGLQLVSSGVPQMLVRVINPKTHALCKEDEVGEIWVAGRSVATGYYNQHEESTSIFKAQVPEQENRHYLRTGDLGFLHEGELFVCGRLKNLIIINGQNYYPHDFEQAAAYSHHAVRKGCVVAYSELVHGKEALHIVAEIKAGTASKSYGEIVQNILSEISNQFHLSPYQVLLVPPKAIPKTTSGKLQRIKCQEEITEKIIVPLHIYQSNDSAPEESKFSEQARQAASTDEGIETDWWGILKQSKPKHREAKLCELIVGLSRQLLNVPPEHPIDVDSGLFTLGIDSLSAVELQCGIQSALGGRIQLDPALAFNHPTIRKLSRFLLSQLSFQQDELSKSEVETGMQLSGKITAYPRNDKGIYPASYAQKRLHYIHHYEGSGAINYNIPVVLDIKGKLNIQRLQDSLNVLIEQHAMFRTSWLFDAEGLQQVIQPQLKVTITSRQMSRGMALQDMQMQLSQSFDLQRAPAFRALVYQYEPEAYLLFFNFHHILIDFWSCNRIFLPELFKIYDDLLQKNSSELKSPKLEYIDYALWQKQAFESGAMDRQKQFWREKLSDLNPAQLPTQAGPFIKGNPVGSIQQHLSPELCEAIYKTTQQHNVSLFIFFNTVLSFLIWKYSDQKDILVASPASNRHHQGLEEIIGFFVNTIITRHQVNETFHAHDWLAHCRKNCLEALQNQDLPFDEVLKIISRNQDNHRHSMFQVMLVLQKLGSLEKIDVAQINSIEWLDIEESARTDLTLKINLLDNKIALNFCYSKKLFQEQFIEQFSRHFVRALEAFCSEGNPLLTDIELLAEEEKTKILHLLQGDVLDYSSDTSLHGKFQQQAQATPKRICVQDERQCLTYEEVDKRSSQMANYLLEQNVPHNAIIAVYMERNVELLVILLGILKAGCVYLPLDLNHPKKRIELILENAKPYRIFTQASFMPLFCAEQTINVEQLWPKLASRDYSHSQALQSRENEIAYIMFTSGSTGQPKGALNTHRGVLNRIQSSQNLCQIGESDRVLHKTTLSFDPSILEIFWPICHGATLIMAPPNAHKNPECLAKVIKQQQITVCYFVPSLLSMILEMAPEHALDSLRYVICGGERLSKVINRQFFQKTKAILYHTYGPSECSISMTVFKCDEDMEKDYVPIGRPILNTRAYIFDSQLKVVPQGVVGELHIAGVAVGKGYLNDLRQTESKFIANPLNPNETLYKSGDLVKLSFEGNIEFVGRKDHQIKLRGNRIELEEIETCILQIPGVNNAVVKAVECHGQQLLVAYYVSAIAAEKIKEELRNRLPDYMIPSLFYSLKAMKLLPSGKVDRVGLPAPDHGLRNGTSATAMQTETEKKVHAIWQSLFAMDSIAPQENFFDLGGHSLLAVKLVYDLNQQLGCHFTVKELYQNPTIRDNALWIEQHGKTKPSLEDRKSTAELKQICPQLQLTPLGDCVDKPFETIFLTGGTGFLGVYLLRDLLQTFPAATIYVLVRADDTATGLKRLQKVAQQYRLKIDLDRVVPVLGDLAEAQFGLEAGEYLEMSKRIDVIVHNGALVNFIDDYQKLAAVNVDGTAEVLKFAALSRHKPVHYISTLSVVPRDVEGNKPKPFFEEGAINSAGFIQGGYAQTKWVAECLVEEAKAQGLRVKVYRPTRIAGDSQTGIGNENDLFYRFIRGCLQLAAVPDVDFNLDLVPIDFISQFVAMEMRLGSGRDSFNLLNSKAIPFKTIVGSMRKYRKVNLLPYEEWLKQISVPEIEGQENYLFPLKDIFPRKERDFYSLVAPRDIDNSNMLATLEQGKPSVNPEINEEVLAAFIEFSMTKI</sequence>
<dbReference type="InterPro" id="IPR036736">
    <property type="entry name" value="ACP-like_sf"/>
</dbReference>
<dbReference type="Pfam" id="PF00501">
    <property type="entry name" value="AMP-binding"/>
    <property type="match status" value="2"/>
</dbReference>
<dbReference type="PANTHER" id="PTHR45527:SF1">
    <property type="entry name" value="FATTY ACID SYNTHASE"/>
    <property type="match status" value="1"/>
</dbReference>
<keyword evidence="9" id="KW-1185">Reference proteome</keyword>
<dbReference type="Gene3D" id="3.40.50.980">
    <property type="match status" value="2"/>
</dbReference>
<evidence type="ECO:0000313" key="8">
    <source>
        <dbReference type="EMBL" id="KTD18052.1"/>
    </source>
</evidence>
<dbReference type="GO" id="GO:0005737">
    <property type="term" value="C:cytoplasm"/>
    <property type="evidence" value="ECO:0007669"/>
    <property type="project" value="TreeGrafter"/>
</dbReference>
<evidence type="ECO:0000256" key="5">
    <source>
        <dbReference type="ARBA" id="ARBA00022832"/>
    </source>
</evidence>
<evidence type="ECO:0000313" key="9">
    <source>
        <dbReference type="Proteomes" id="UP000055035"/>
    </source>
</evidence>
<dbReference type="SUPFAM" id="SSF52777">
    <property type="entry name" value="CoA-dependent acyltransferases"/>
    <property type="match status" value="2"/>
</dbReference>
<feature type="domain" description="Carrier" evidence="7">
    <location>
        <begin position="656"/>
        <end position="733"/>
    </location>
</feature>
<dbReference type="GO" id="GO:0043041">
    <property type="term" value="P:amino acid activation for nonribosomal peptide biosynthetic process"/>
    <property type="evidence" value="ECO:0007669"/>
    <property type="project" value="TreeGrafter"/>
</dbReference>
<dbReference type="InterPro" id="IPR010071">
    <property type="entry name" value="AA_adenyl_dom"/>
</dbReference>
<dbReference type="PROSITE" id="PS00455">
    <property type="entry name" value="AMP_BINDING"/>
    <property type="match status" value="2"/>
</dbReference>
<evidence type="ECO:0000256" key="4">
    <source>
        <dbReference type="ARBA" id="ARBA00022598"/>
    </source>
</evidence>
<dbReference type="InterPro" id="IPR020806">
    <property type="entry name" value="PKS_PP-bd"/>
</dbReference>
<dbReference type="RefSeq" id="WP_058471748.1">
    <property type="nucleotide sequence ID" value="NZ_CAAAIC010000001.1"/>
</dbReference>
<dbReference type="STRING" id="456.Ljor_2358"/>
<dbReference type="InterPro" id="IPR040097">
    <property type="entry name" value="FAAL/FAAC"/>
</dbReference>
<dbReference type="Pfam" id="PF07993">
    <property type="entry name" value="NAD_binding_4"/>
    <property type="match status" value="1"/>
</dbReference>
<reference evidence="8 9" key="1">
    <citation type="submission" date="2015-11" db="EMBL/GenBank/DDBJ databases">
        <title>Genomic analysis of 38 Legionella species identifies large and diverse effector repertoires.</title>
        <authorList>
            <person name="Burstein D."/>
            <person name="Amaro F."/>
            <person name="Zusman T."/>
            <person name="Lifshitz Z."/>
            <person name="Cohen O."/>
            <person name="Gilbert J.A."/>
            <person name="Pupko T."/>
            <person name="Shuman H.A."/>
            <person name="Segal G."/>
        </authorList>
    </citation>
    <scope>NUCLEOTIDE SEQUENCE [LARGE SCALE GENOMIC DNA]</scope>
    <source>
        <strain evidence="8 9">BL-540</strain>
    </source>
</reference>
<dbReference type="PATRIC" id="fig|456.5.peg.2537"/>
<dbReference type="SUPFAM" id="SSF47336">
    <property type="entry name" value="ACP-like"/>
    <property type="match status" value="2"/>
</dbReference>
<dbReference type="InterPro" id="IPR036291">
    <property type="entry name" value="NAD(P)-bd_dom_sf"/>
</dbReference>
<dbReference type="PANTHER" id="PTHR45527">
    <property type="entry name" value="NONRIBOSOMAL PEPTIDE SYNTHETASE"/>
    <property type="match status" value="1"/>
</dbReference>
<evidence type="ECO:0000256" key="6">
    <source>
        <dbReference type="ARBA" id="ARBA00023098"/>
    </source>
</evidence>
<dbReference type="SUPFAM" id="SSF51735">
    <property type="entry name" value="NAD(P)-binding Rossmann-fold domains"/>
    <property type="match status" value="1"/>
</dbReference>
<dbReference type="InterPro" id="IPR023213">
    <property type="entry name" value="CAT-like_dom_sf"/>
</dbReference>
<dbReference type="InterPro" id="IPR001242">
    <property type="entry name" value="Condensation_dom"/>
</dbReference>
<protein>
    <submittedName>
        <fullName evidence="8">Saframycin Mx1 synthetase B</fullName>
    </submittedName>
</protein>
<dbReference type="Gene3D" id="3.30.559.10">
    <property type="entry name" value="Chloramphenicol acetyltransferase-like domain"/>
    <property type="match status" value="1"/>
</dbReference>
<dbReference type="InterPro" id="IPR009081">
    <property type="entry name" value="PP-bd_ACP"/>
</dbReference>
<organism evidence="8 9">
    <name type="scientific">Legionella jordanis</name>
    <dbReference type="NCBI Taxonomy" id="456"/>
    <lineage>
        <taxon>Bacteria</taxon>
        <taxon>Pseudomonadati</taxon>
        <taxon>Pseudomonadota</taxon>
        <taxon>Gammaproteobacteria</taxon>
        <taxon>Legionellales</taxon>
        <taxon>Legionellaceae</taxon>
        <taxon>Legionella</taxon>
    </lineage>
</organism>
<evidence type="ECO:0000259" key="7">
    <source>
        <dbReference type="PROSITE" id="PS50075"/>
    </source>
</evidence>
<dbReference type="InterPro" id="IPR025110">
    <property type="entry name" value="AMP-bd_C"/>
</dbReference>
<evidence type="ECO:0000256" key="2">
    <source>
        <dbReference type="ARBA" id="ARBA00022450"/>
    </source>
</evidence>
<keyword evidence="2" id="KW-0596">Phosphopantetheine</keyword>
<keyword evidence="4" id="KW-0436">Ligase</keyword>
<accession>A0A0W0VD44</accession>
<dbReference type="SUPFAM" id="SSF56801">
    <property type="entry name" value="Acetyl-CoA synthetase-like"/>
    <property type="match status" value="2"/>
</dbReference>
<dbReference type="GO" id="GO:0008610">
    <property type="term" value="P:lipid biosynthetic process"/>
    <property type="evidence" value="ECO:0007669"/>
    <property type="project" value="InterPro"/>
</dbReference>
<dbReference type="SMART" id="SM00823">
    <property type="entry name" value="PKS_PP"/>
    <property type="match status" value="2"/>
</dbReference>
<feature type="domain" description="Carrier" evidence="7">
    <location>
        <begin position="1719"/>
        <end position="1794"/>
    </location>
</feature>
<dbReference type="CDD" id="cd05930">
    <property type="entry name" value="A_NRPS"/>
    <property type="match status" value="1"/>
</dbReference>
<dbReference type="Gene3D" id="3.40.50.720">
    <property type="entry name" value="NAD(P)-binding Rossmann-like Domain"/>
    <property type="match status" value="1"/>
</dbReference>
<dbReference type="InterPro" id="IPR000873">
    <property type="entry name" value="AMP-dep_synth/lig_dom"/>
</dbReference>
<comment type="similarity">
    <text evidence="1">Belongs to the ATP-dependent AMP-binding enzyme family.</text>
</comment>
<dbReference type="OrthoDB" id="5653772at2"/>
<dbReference type="InterPro" id="IPR020845">
    <property type="entry name" value="AMP-binding_CS"/>
</dbReference>
<dbReference type="CDD" id="cd19531">
    <property type="entry name" value="LCL_NRPS-like"/>
    <property type="match status" value="1"/>
</dbReference>
<dbReference type="FunFam" id="3.40.50.12780:FF:000013">
    <property type="entry name" value="Long-chain-fatty-acid--AMP ligase FadD32"/>
    <property type="match status" value="1"/>
</dbReference>
<evidence type="ECO:0000256" key="3">
    <source>
        <dbReference type="ARBA" id="ARBA00022553"/>
    </source>
</evidence>
<name>A0A0W0VD44_9GAMM</name>
<dbReference type="InterPro" id="IPR042099">
    <property type="entry name" value="ANL_N_sf"/>
</dbReference>
<dbReference type="Gene3D" id="3.30.559.30">
    <property type="entry name" value="Nonribosomal peptide synthetase, condensation domain"/>
    <property type="match status" value="1"/>
</dbReference>